<evidence type="ECO:0000256" key="2">
    <source>
        <dbReference type="PIRSR" id="PIRSR613078-1"/>
    </source>
</evidence>
<sequence length="252" mass="28456">MSESLGKSVIYFVRHGESIGNVERQNLPPDEDILSENGRLQANLLGKDLKDISFTHAFASPFARTFATAEEILSESSATSGSVKIEKDANIRERYLGIYEGKSIKEMMIALQASGVEHMEWTPEGGESRQDVEMRLEIFLQKVFTLVDATNEEQNILAVTHGGILVHLMHYLLRRTDKYLVKNWKPEFNKACRNTGYYQIAIEKSPGSEQPRELDILVGHGNKHLNSLKEDTMVRFLSNDRSLVGFNGCVHQ</sequence>
<dbReference type="OrthoDB" id="354304at2759"/>
<dbReference type="Pfam" id="PF00300">
    <property type="entry name" value="His_Phos_1"/>
    <property type="match status" value="1"/>
</dbReference>
<dbReference type="CDD" id="cd07067">
    <property type="entry name" value="HP_PGM_like"/>
    <property type="match status" value="1"/>
</dbReference>
<protein>
    <recommendedName>
        <fullName evidence="6">Phosphoglycerate mutase-like protein</fullName>
    </recommendedName>
</protein>
<evidence type="ECO:0000313" key="5">
    <source>
        <dbReference type="Proteomes" id="UP000708208"/>
    </source>
</evidence>
<reference evidence="4" key="1">
    <citation type="submission" date="2021-06" db="EMBL/GenBank/DDBJ databases">
        <authorList>
            <person name="Hodson N. C."/>
            <person name="Mongue J. A."/>
            <person name="Jaron S. K."/>
        </authorList>
    </citation>
    <scope>NUCLEOTIDE SEQUENCE</scope>
</reference>
<dbReference type="GO" id="GO:0004331">
    <property type="term" value="F:fructose-2,6-bisphosphate 2-phosphatase activity"/>
    <property type="evidence" value="ECO:0007669"/>
    <property type="project" value="TreeGrafter"/>
</dbReference>
<feature type="binding site" evidence="3">
    <location>
        <position position="64"/>
    </location>
    <ligand>
        <name>substrate</name>
    </ligand>
</feature>
<evidence type="ECO:0008006" key="6">
    <source>
        <dbReference type="Google" id="ProtNLM"/>
    </source>
</evidence>
<accession>A0A8J2PAC2</accession>
<keyword evidence="1" id="KW-0378">Hydrolase</keyword>
<dbReference type="GO" id="GO:0045820">
    <property type="term" value="P:negative regulation of glycolytic process"/>
    <property type="evidence" value="ECO:0007669"/>
    <property type="project" value="TreeGrafter"/>
</dbReference>
<evidence type="ECO:0000256" key="1">
    <source>
        <dbReference type="ARBA" id="ARBA00022801"/>
    </source>
</evidence>
<evidence type="ECO:0000313" key="4">
    <source>
        <dbReference type="EMBL" id="CAG7820811.1"/>
    </source>
</evidence>
<feature type="binding site" evidence="3">
    <location>
        <begin position="14"/>
        <end position="21"/>
    </location>
    <ligand>
        <name>substrate</name>
    </ligand>
</feature>
<proteinExistence type="predicted"/>
<dbReference type="GO" id="GO:0043456">
    <property type="term" value="P:regulation of pentose-phosphate shunt"/>
    <property type="evidence" value="ECO:0007669"/>
    <property type="project" value="TreeGrafter"/>
</dbReference>
<name>A0A8J2PAC2_9HEXA</name>
<organism evidence="4 5">
    <name type="scientific">Allacma fusca</name>
    <dbReference type="NCBI Taxonomy" id="39272"/>
    <lineage>
        <taxon>Eukaryota</taxon>
        <taxon>Metazoa</taxon>
        <taxon>Ecdysozoa</taxon>
        <taxon>Arthropoda</taxon>
        <taxon>Hexapoda</taxon>
        <taxon>Collembola</taxon>
        <taxon>Symphypleona</taxon>
        <taxon>Sminthuridae</taxon>
        <taxon>Allacma</taxon>
    </lineage>
</organism>
<dbReference type="PANTHER" id="PTHR46517:SF1">
    <property type="entry name" value="FRUCTOSE-2,6-BISPHOSPHATASE TIGAR"/>
    <property type="match status" value="1"/>
</dbReference>
<feature type="active site" description="Tele-phosphohistidine intermediate" evidence="2">
    <location>
        <position position="15"/>
    </location>
</feature>
<evidence type="ECO:0000256" key="3">
    <source>
        <dbReference type="PIRSR" id="PIRSR613078-2"/>
    </source>
</evidence>
<dbReference type="GO" id="GO:0005829">
    <property type="term" value="C:cytosol"/>
    <property type="evidence" value="ECO:0007669"/>
    <property type="project" value="TreeGrafter"/>
</dbReference>
<keyword evidence="5" id="KW-1185">Reference proteome</keyword>
<dbReference type="SMART" id="SM00855">
    <property type="entry name" value="PGAM"/>
    <property type="match status" value="1"/>
</dbReference>
<dbReference type="InterPro" id="IPR051695">
    <property type="entry name" value="Phosphoglycerate_Mutase"/>
</dbReference>
<feature type="active site" description="Proton donor/acceptor" evidence="2">
    <location>
        <position position="93"/>
    </location>
</feature>
<gene>
    <name evidence="4" type="ORF">AFUS01_LOCUS31182</name>
</gene>
<comment type="caution">
    <text evidence="4">The sequence shown here is derived from an EMBL/GenBank/DDBJ whole genome shotgun (WGS) entry which is preliminary data.</text>
</comment>
<dbReference type="InterPro" id="IPR013078">
    <property type="entry name" value="His_Pase_superF_clade-1"/>
</dbReference>
<dbReference type="Proteomes" id="UP000708208">
    <property type="component" value="Unassembled WGS sequence"/>
</dbReference>
<dbReference type="EMBL" id="CAJVCH010490763">
    <property type="protein sequence ID" value="CAG7820811.1"/>
    <property type="molecule type" value="Genomic_DNA"/>
</dbReference>
<dbReference type="PANTHER" id="PTHR46517">
    <property type="entry name" value="FRUCTOSE-2,6-BISPHOSPHATASE TIGAR"/>
    <property type="match status" value="1"/>
</dbReference>
<dbReference type="AlphaFoldDB" id="A0A8J2PAC2"/>